<dbReference type="Proteomes" id="UP001159428">
    <property type="component" value="Unassembled WGS sequence"/>
</dbReference>
<evidence type="ECO:0000256" key="1">
    <source>
        <dbReference type="SAM" id="Coils"/>
    </source>
</evidence>
<keyword evidence="3" id="KW-1185">Reference proteome</keyword>
<evidence type="ECO:0000313" key="3">
    <source>
        <dbReference type="Proteomes" id="UP001159428"/>
    </source>
</evidence>
<proteinExistence type="predicted"/>
<evidence type="ECO:0000313" key="2">
    <source>
        <dbReference type="EMBL" id="CAH3158022.1"/>
    </source>
</evidence>
<dbReference type="EMBL" id="CALNXJ010000066">
    <property type="protein sequence ID" value="CAH3158022.1"/>
    <property type="molecule type" value="Genomic_DNA"/>
</dbReference>
<gene>
    <name evidence="2" type="ORF">PMEA_00030366</name>
</gene>
<feature type="coiled-coil region" evidence="1">
    <location>
        <begin position="23"/>
        <end position="71"/>
    </location>
</feature>
<reference evidence="2 3" key="1">
    <citation type="submission" date="2022-05" db="EMBL/GenBank/DDBJ databases">
        <authorList>
            <consortium name="Genoscope - CEA"/>
            <person name="William W."/>
        </authorList>
    </citation>
    <scope>NUCLEOTIDE SEQUENCE [LARGE SCALE GENOMIC DNA]</scope>
</reference>
<dbReference type="AlphaFoldDB" id="A0AAU9XWF9"/>
<name>A0AAU9XWF9_9CNID</name>
<protein>
    <submittedName>
        <fullName evidence="2">Uncharacterized protein</fullName>
    </submittedName>
</protein>
<sequence>MGSKKRRTPRRSLAFSQKKRFPVAELARERATLRKEYLSKSKELSALRKKLERLQKNGEKIRECVDQLELEVTPPTQSRATAFEILQNTSTSRKKSPTELTGEGKLNLPRRSAHRRQLETLIAASEVNGGSVEDRTPALDGMFSTVLKYGKMADISKYFDSSKKLKRAAAMKINAQAKEYEESNENLIRSLSLLYAGGIIGKVKYQQGRSAMVMRHTGKRTMKGYLSRERIKFGFGVPIPRPLAYSALMHKIEEINVGETLSVRETLCTTLPRDQRVDGVYRDLETMLIMLSQFYFETNEFRKDNDKLNWFGHKEGSFKVAIGGDGAPFGKWDDSMSWLVSFLNVGPRVASPNDNFLLFGANCKEDHPCVEQFTLQLTSKIEAIEKKTYTVSEKQVTFTFELVPSDMKFLAFLNGELNNAATYFSSFANVSREDCVTLNGKFGLMNDCKWKPWPYKDRLNIAKQVESFKAKLPSSLAASTKRTKITKFIASNKSRQEFQPLIGKLCDKEVVEPLHLKNNGVQHLHTMLLNLAISSSNLPRKISSLSDLSPACAMSRYMKALECDVKAGRLKKQLGKWMLEDRSKDKDFSYRLTGKDSRLILHGFMYLVNAIRGDSDDPKLLMKLLFIVFIAMKLRDCASIFSMYHITQPAIDELKVLARDYFTAVTLFTGTVSGTVWSIGHLVPVHTQWVFEKYETGLGVNTMQGREAKHVQIASYARNSLYKDRWNQVFRHDYISKLWLPLR</sequence>
<keyword evidence="1" id="KW-0175">Coiled coil</keyword>
<accession>A0AAU9XWF9</accession>
<organism evidence="2 3">
    <name type="scientific">Pocillopora meandrina</name>
    <dbReference type="NCBI Taxonomy" id="46732"/>
    <lineage>
        <taxon>Eukaryota</taxon>
        <taxon>Metazoa</taxon>
        <taxon>Cnidaria</taxon>
        <taxon>Anthozoa</taxon>
        <taxon>Hexacorallia</taxon>
        <taxon>Scleractinia</taxon>
        <taxon>Astrocoeniina</taxon>
        <taxon>Pocilloporidae</taxon>
        <taxon>Pocillopora</taxon>
    </lineage>
</organism>
<comment type="caution">
    <text evidence="2">The sequence shown here is derived from an EMBL/GenBank/DDBJ whole genome shotgun (WGS) entry which is preliminary data.</text>
</comment>